<sequence>MTDAAPALEEAAFFSRLSSLNVPKKFAVAISGGRDSMALARLCAAYAQKHGAEALALTVDHGLRAGAADEAAQAKRWCEAAGLTHRTLHWEGEKPSSGVQGAARAARYALLIEAAQAHGCEALLTAHSEDDQAETVFMRLARGAGLRGLAAMREESLIAAGPGEPLRLLRPLLFFSRDSVTAYLREIAQNYFDDPSNDDDRFERVRVRALLAALGEQGLITTPSMAASARKLAAAEDAAMAQEDALFDHLGGCFYGWGGASLDRWEDAPGADGLARRLIYAVGGGAYMPDGAAARDAVELAASSGAATPQKATPKATVGGAMIMRWRGRLWFLREAAALTGRAGVSPVAPQGLAAPLLWDRRFVIAPSGAAAGLQIAPLGHDAPAFLGQHAGLFRGPPEALASLPGLMRDGVLIGAPALPFMDTEIVTCRPPTCLSLTMERFRGRIVRFS</sequence>
<dbReference type="InterPro" id="IPR011063">
    <property type="entry name" value="TilS/TtcA_N"/>
</dbReference>
<keyword evidence="3 6" id="KW-0547">Nucleotide-binding</keyword>
<reference evidence="8 9" key="1">
    <citation type="submission" date="2024-09" db="EMBL/GenBank/DDBJ databases">
        <authorList>
            <person name="Zhang Z.-H."/>
        </authorList>
    </citation>
    <scope>NUCLEOTIDE SEQUENCE [LARGE SCALE GENOMIC DNA]</scope>
    <source>
        <strain evidence="8 9">HHTR114</strain>
    </source>
</reference>
<evidence type="ECO:0000256" key="6">
    <source>
        <dbReference type="HAMAP-Rule" id="MF_01161"/>
    </source>
</evidence>
<dbReference type="PANTHER" id="PTHR43033">
    <property type="entry name" value="TRNA(ILE)-LYSIDINE SYNTHASE-RELATED"/>
    <property type="match status" value="1"/>
</dbReference>
<dbReference type="EMBL" id="JBHPON010000001">
    <property type="protein sequence ID" value="MFC6034416.1"/>
    <property type="molecule type" value="Genomic_DNA"/>
</dbReference>
<comment type="similarity">
    <text evidence="6">Belongs to the tRNA(Ile)-lysidine synthase family.</text>
</comment>
<dbReference type="HAMAP" id="MF_01161">
    <property type="entry name" value="tRNA_Ile_lys_synt"/>
    <property type="match status" value="1"/>
</dbReference>
<dbReference type="EC" id="6.3.4.19" evidence="6"/>
<keyword evidence="4 6" id="KW-0067">ATP-binding</keyword>
<gene>
    <name evidence="6 8" type="primary">tilS</name>
    <name evidence="8" type="ORF">ACFMB1_02610</name>
</gene>
<dbReference type="SUPFAM" id="SSF52402">
    <property type="entry name" value="Adenine nucleotide alpha hydrolases-like"/>
    <property type="match status" value="1"/>
</dbReference>
<keyword evidence="6" id="KW-0963">Cytoplasm</keyword>
<comment type="domain">
    <text evidence="6">The N-terminal region contains the highly conserved SGGXDS motif, predicted to be a P-loop motif involved in ATP binding.</text>
</comment>
<evidence type="ECO:0000313" key="8">
    <source>
        <dbReference type="EMBL" id="MFC6034416.1"/>
    </source>
</evidence>
<organism evidence="8 9">
    <name type="scientific">Hyphococcus aureus</name>
    <dbReference type="NCBI Taxonomy" id="2666033"/>
    <lineage>
        <taxon>Bacteria</taxon>
        <taxon>Pseudomonadati</taxon>
        <taxon>Pseudomonadota</taxon>
        <taxon>Alphaproteobacteria</taxon>
        <taxon>Parvularculales</taxon>
        <taxon>Parvularculaceae</taxon>
        <taxon>Hyphococcus</taxon>
    </lineage>
</organism>
<keyword evidence="2 6" id="KW-0819">tRNA processing</keyword>
<dbReference type="CDD" id="cd01992">
    <property type="entry name" value="TilS_N"/>
    <property type="match status" value="1"/>
</dbReference>
<evidence type="ECO:0000256" key="3">
    <source>
        <dbReference type="ARBA" id="ARBA00022741"/>
    </source>
</evidence>
<comment type="subcellular location">
    <subcellularLocation>
        <location evidence="6">Cytoplasm</location>
    </subcellularLocation>
</comment>
<evidence type="ECO:0000259" key="7">
    <source>
        <dbReference type="Pfam" id="PF01171"/>
    </source>
</evidence>
<dbReference type="PANTHER" id="PTHR43033:SF1">
    <property type="entry name" value="TRNA(ILE)-LYSIDINE SYNTHASE-RELATED"/>
    <property type="match status" value="1"/>
</dbReference>
<evidence type="ECO:0000256" key="5">
    <source>
        <dbReference type="ARBA" id="ARBA00048539"/>
    </source>
</evidence>
<dbReference type="InterPro" id="IPR012795">
    <property type="entry name" value="tRNA_Ile_lys_synt_N"/>
</dbReference>
<dbReference type="InterPro" id="IPR014729">
    <property type="entry name" value="Rossmann-like_a/b/a_fold"/>
</dbReference>
<evidence type="ECO:0000313" key="9">
    <source>
        <dbReference type="Proteomes" id="UP001596116"/>
    </source>
</evidence>
<dbReference type="Gene3D" id="3.40.50.620">
    <property type="entry name" value="HUPs"/>
    <property type="match status" value="1"/>
</dbReference>
<comment type="catalytic activity">
    <reaction evidence="5 6">
        <text>cytidine(34) in tRNA(Ile2) + L-lysine + ATP = lysidine(34) in tRNA(Ile2) + AMP + diphosphate + H(+)</text>
        <dbReference type="Rhea" id="RHEA:43744"/>
        <dbReference type="Rhea" id="RHEA-COMP:10625"/>
        <dbReference type="Rhea" id="RHEA-COMP:10670"/>
        <dbReference type="ChEBI" id="CHEBI:15378"/>
        <dbReference type="ChEBI" id="CHEBI:30616"/>
        <dbReference type="ChEBI" id="CHEBI:32551"/>
        <dbReference type="ChEBI" id="CHEBI:33019"/>
        <dbReference type="ChEBI" id="CHEBI:82748"/>
        <dbReference type="ChEBI" id="CHEBI:83665"/>
        <dbReference type="ChEBI" id="CHEBI:456215"/>
        <dbReference type="EC" id="6.3.4.19"/>
    </reaction>
</comment>
<protein>
    <recommendedName>
        <fullName evidence="6">tRNA(Ile)-lysidine synthase</fullName>
        <ecNumber evidence="6">6.3.4.19</ecNumber>
    </recommendedName>
    <alternativeName>
        <fullName evidence="6">tRNA(Ile)-2-lysyl-cytidine synthase</fullName>
    </alternativeName>
    <alternativeName>
        <fullName evidence="6">tRNA(Ile)-lysidine synthetase</fullName>
    </alternativeName>
</protein>
<dbReference type="NCBIfam" id="TIGR02432">
    <property type="entry name" value="lysidine_TilS_N"/>
    <property type="match status" value="1"/>
</dbReference>
<dbReference type="GO" id="GO:0032267">
    <property type="term" value="F:tRNA(Ile)-lysidine synthase activity"/>
    <property type="evidence" value="ECO:0007669"/>
    <property type="project" value="UniProtKB-EC"/>
</dbReference>
<dbReference type="Pfam" id="PF01171">
    <property type="entry name" value="ATP_bind_3"/>
    <property type="match status" value="1"/>
</dbReference>
<comment type="caution">
    <text evidence="8">The sequence shown here is derived from an EMBL/GenBank/DDBJ whole genome shotgun (WGS) entry which is preliminary data.</text>
</comment>
<proteinExistence type="inferred from homology"/>
<keyword evidence="9" id="KW-1185">Reference proteome</keyword>
<feature type="binding site" evidence="6">
    <location>
        <begin position="31"/>
        <end position="36"/>
    </location>
    <ligand>
        <name>ATP</name>
        <dbReference type="ChEBI" id="CHEBI:30616"/>
    </ligand>
</feature>
<accession>A0ABW1KUS3</accession>
<comment type="function">
    <text evidence="6">Ligates lysine onto the cytidine present at position 34 of the AUA codon-specific tRNA(Ile) that contains the anticodon CAU, in an ATP-dependent manner. Cytidine is converted to lysidine, thus changing the amino acid specificity of the tRNA from methionine to isoleucine.</text>
</comment>
<evidence type="ECO:0000256" key="4">
    <source>
        <dbReference type="ARBA" id="ARBA00022840"/>
    </source>
</evidence>
<evidence type="ECO:0000256" key="2">
    <source>
        <dbReference type="ARBA" id="ARBA00022694"/>
    </source>
</evidence>
<name>A0ABW1KUS3_9PROT</name>
<dbReference type="RefSeq" id="WP_379880264.1">
    <property type="nucleotide sequence ID" value="NZ_JBHPON010000001.1"/>
</dbReference>
<keyword evidence="1 6" id="KW-0436">Ligase</keyword>
<evidence type="ECO:0000256" key="1">
    <source>
        <dbReference type="ARBA" id="ARBA00022598"/>
    </source>
</evidence>
<feature type="domain" description="tRNA(Ile)-lysidine/2-thiocytidine synthase N-terminal" evidence="7">
    <location>
        <begin position="25"/>
        <end position="209"/>
    </location>
</feature>
<dbReference type="InterPro" id="IPR012094">
    <property type="entry name" value="tRNA_Ile_lys_synt"/>
</dbReference>
<dbReference type="Proteomes" id="UP001596116">
    <property type="component" value="Unassembled WGS sequence"/>
</dbReference>